<dbReference type="NCBIfam" id="TIGR00254">
    <property type="entry name" value="GGDEF"/>
    <property type="match status" value="1"/>
</dbReference>
<evidence type="ECO:0000313" key="3">
    <source>
        <dbReference type="Proteomes" id="UP000030588"/>
    </source>
</evidence>
<evidence type="ECO:0000313" key="2">
    <source>
        <dbReference type="EMBL" id="KHD85838.1"/>
    </source>
</evidence>
<proteinExistence type="predicted"/>
<dbReference type="SUPFAM" id="SSF55073">
    <property type="entry name" value="Nucleotide cyclase"/>
    <property type="match status" value="1"/>
</dbReference>
<dbReference type="AlphaFoldDB" id="A0A0A6VEF1"/>
<accession>A0A0A6VEF1</accession>
<feature type="domain" description="GGDEF" evidence="1">
    <location>
        <begin position="1"/>
        <end position="78"/>
    </location>
</feature>
<name>A0A0A6VEF1_9BACI</name>
<organism evidence="2 3">
    <name type="scientific">Heyndrickxia ginsengihumi</name>
    <dbReference type="NCBI Taxonomy" id="363870"/>
    <lineage>
        <taxon>Bacteria</taxon>
        <taxon>Bacillati</taxon>
        <taxon>Bacillota</taxon>
        <taxon>Bacilli</taxon>
        <taxon>Bacillales</taxon>
        <taxon>Bacillaceae</taxon>
        <taxon>Heyndrickxia</taxon>
    </lineage>
</organism>
<dbReference type="InterPro" id="IPR043128">
    <property type="entry name" value="Rev_trsase/Diguanyl_cyclase"/>
</dbReference>
<dbReference type="Proteomes" id="UP000030588">
    <property type="component" value="Unassembled WGS sequence"/>
</dbReference>
<dbReference type="InterPro" id="IPR052163">
    <property type="entry name" value="DGC-Regulatory_Protein"/>
</dbReference>
<comment type="caution">
    <text evidence="2">The sequence shown here is derived from an EMBL/GenBank/DDBJ whole genome shotgun (WGS) entry which is preliminary data.</text>
</comment>
<dbReference type="EMBL" id="JRUN01000015">
    <property type="protein sequence ID" value="KHD85838.1"/>
    <property type="molecule type" value="Genomic_DNA"/>
</dbReference>
<dbReference type="STRING" id="363870.NG54_06745"/>
<protein>
    <recommendedName>
        <fullName evidence="1">GGDEF domain-containing protein</fullName>
    </recommendedName>
</protein>
<gene>
    <name evidence="2" type="ORF">NG54_06745</name>
</gene>
<dbReference type="PROSITE" id="PS50887">
    <property type="entry name" value="GGDEF"/>
    <property type="match status" value="1"/>
</dbReference>
<evidence type="ECO:0000259" key="1">
    <source>
        <dbReference type="PROSITE" id="PS50887"/>
    </source>
</evidence>
<dbReference type="InterPro" id="IPR000160">
    <property type="entry name" value="GGDEF_dom"/>
</dbReference>
<reference evidence="2 3" key="1">
    <citation type="submission" date="2014-10" db="EMBL/GenBank/DDBJ databases">
        <title>Draft genome of phytase producing Bacillus ginsengihumi strain M2.11.</title>
        <authorList>
            <person name="Toymentseva A."/>
            <person name="Boulygina E.A."/>
            <person name="Kazakov S.V."/>
            <person name="Kayumov I."/>
            <person name="Suleimanova A.D."/>
            <person name="Mardanova A.M."/>
            <person name="Maria S.N."/>
            <person name="Sergey M.Y."/>
            <person name="Sharipova M.R."/>
        </authorList>
    </citation>
    <scope>NUCLEOTIDE SEQUENCE [LARGE SCALE GENOMIC DNA]</scope>
    <source>
        <strain evidence="2 3">M2.11</strain>
    </source>
</reference>
<dbReference type="Pfam" id="PF00990">
    <property type="entry name" value="GGDEF"/>
    <property type="match status" value="1"/>
</dbReference>
<dbReference type="InterPro" id="IPR029787">
    <property type="entry name" value="Nucleotide_cyclase"/>
</dbReference>
<sequence length="82" mass="9071">MVLNYKDNAALSKIIESIQCAVSKPLNIPDGKVSLSMSIGVSRYPEDGDDIQVLIKKADHAMYQVKNNGRNDYKYSPPTCLP</sequence>
<dbReference type="Gene3D" id="3.30.70.270">
    <property type="match status" value="1"/>
</dbReference>
<dbReference type="CDD" id="cd01949">
    <property type="entry name" value="GGDEF"/>
    <property type="match status" value="1"/>
</dbReference>
<dbReference type="PANTHER" id="PTHR46663">
    <property type="entry name" value="DIGUANYLATE CYCLASE DGCT-RELATED"/>
    <property type="match status" value="1"/>
</dbReference>
<dbReference type="PANTHER" id="PTHR46663:SF2">
    <property type="entry name" value="GGDEF DOMAIN-CONTAINING PROTEIN"/>
    <property type="match status" value="1"/>
</dbReference>